<dbReference type="AlphaFoldDB" id="A0AAQ2D918"/>
<accession>A0AAQ2D918</accession>
<proteinExistence type="predicted"/>
<gene>
    <name evidence="1" type="ORF">E5170_18940</name>
</gene>
<organism evidence="1 2">
    <name type="scientific">Pseudomonas atacamensis</name>
    <dbReference type="NCBI Taxonomy" id="2565368"/>
    <lineage>
        <taxon>Bacteria</taxon>
        <taxon>Pseudomonadati</taxon>
        <taxon>Pseudomonadota</taxon>
        <taxon>Gammaproteobacteria</taxon>
        <taxon>Pseudomonadales</taxon>
        <taxon>Pseudomonadaceae</taxon>
        <taxon>Pseudomonas</taxon>
    </lineage>
</organism>
<evidence type="ECO:0000313" key="1">
    <source>
        <dbReference type="EMBL" id="THF29278.1"/>
    </source>
</evidence>
<sequence>MFAVVMSLPCVEVGVPIESLVKVIRLNGPGFNPVNVMRMSRNGATAVHPVGASLLAKAAAHPTSSLPDTALSRAGSLPRSIV</sequence>
<dbReference type="Proteomes" id="UP000310574">
    <property type="component" value="Unassembled WGS sequence"/>
</dbReference>
<name>A0AAQ2D918_9PSED</name>
<dbReference type="EMBL" id="SSBS01000005">
    <property type="protein sequence ID" value="THF29278.1"/>
    <property type="molecule type" value="Genomic_DNA"/>
</dbReference>
<protein>
    <submittedName>
        <fullName evidence="1">Uncharacterized protein</fullName>
    </submittedName>
</protein>
<reference evidence="1 2" key="1">
    <citation type="submission" date="2019-04" db="EMBL/GenBank/DDBJ databases">
        <title>Draft genome sequence of Pseudomonas sp. M7D1 isolated from rhizosphere of plant the flowery desert.</title>
        <authorList>
            <person name="Poblete-Morales M."/>
            <person name="Plaza N."/>
            <person name="Corsini G."/>
            <person name="Silva E."/>
        </authorList>
    </citation>
    <scope>NUCLEOTIDE SEQUENCE [LARGE SCALE GENOMIC DNA]</scope>
    <source>
        <strain evidence="1 2">M7D1</strain>
    </source>
</reference>
<comment type="caution">
    <text evidence="1">The sequence shown here is derived from an EMBL/GenBank/DDBJ whole genome shotgun (WGS) entry which is preliminary data.</text>
</comment>
<evidence type="ECO:0000313" key="2">
    <source>
        <dbReference type="Proteomes" id="UP000310574"/>
    </source>
</evidence>